<feature type="binding site" evidence="19">
    <location>
        <position position="266"/>
    </location>
    <ligand>
        <name>ATP</name>
        <dbReference type="ChEBI" id="CHEBI:30616"/>
    </ligand>
</feature>
<dbReference type="GO" id="GO:0009229">
    <property type="term" value="P:thiamine diphosphate biosynthetic process"/>
    <property type="evidence" value="ECO:0007669"/>
    <property type="project" value="UniProtKB-UniRule"/>
</dbReference>
<evidence type="ECO:0000256" key="11">
    <source>
        <dbReference type="ARBA" id="ARBA00052330"/>
    </source>
</evidence>
<dbReference type="InterPro" id="IPR049962">
    <property type="entry name" value="THUMP_ThiI"/>
</dbReference>
<evidence type="ECO:0000256" key="7">
    <source>
        <dbReference type="ARBA" id="ARBA00022840"/>
    </source>
</evidence>
<dbReference type="PROSITE" id="PS51165">
    <property type="entry name" value="THUMP"/>
    <property type="match status" value="1"/>
</dbReference>
<evidence type="ECO:0000256" key="4">
    <source>
        <dbReference type="ARBA" id="ARBA00022555"/>
    </source>
</evidence>
<dbReference type="Pfam" id="PF02568">
    <property type="entry name" value="ThiI"/>
    <property type="match status" value="1"/>
</dbReference>
<evidence type="ECO:0000256" key="5">
    <source>
        <dbReference type="ARBA" id="ARBA00022679"/>
    </source>
</evidence>
<evidence type="ECO:0000313" key="22">
    <source>
        <dbReference type="Proteomes" id="UP001208131"/>
    </source>
</evidence>
<dbReference type="GO" id="GO:0140741">
    <property type="term" value="F:tRNA-uracil-4 sulfurtransferase activity"/>
    <property type="evidence" value="ECO:0007669"/>
    <property type="project" value="UniProtKB-EC"/>
</dbReference>
<dbReference type="Pfam" id="PF22025">
    <property type="entry name" value="ThiI_fer"/>
    <property type="match status" value="1"/>
</dbReference>
<feature type="binding site" evidence="19">
    <location>
        <position position="297"/>
    </location>
    <ligand>
        <name>ATP</name>
        <dbReference type="ChEBI" id="CHEBI:30616"/>
    </ligand>
</feature>
<evidence type="ECO:0000256" key="16">
    <source>
        <dbReference type="ARBA" id="ARBA00075337"/>
    </source>
</evidence>
<evidence type="ECO:0000256" key="13">
    <source>
        <dbReference type="ARBA" id="ARBA00061472"/>
    </source>
</evidence>
<dbReference type="Gene3D" id="3.30.2130.30">
    <property type="match status" value="1"/>
</dbReference>
<evidence type="ECO:0000313" key="21">
    <source>
        <dbReference type="EMBL" id="MCU6706866.1"/>
    </source>
</evidence>
<dbReference type="HAMAP" id="MF_00021">
    <property type="entry name" value="ThiI"/>
    <property type="match status" value="1"/>
</dbReference>
<keyword evidence="9 19" id="KW-0784">Thiamine biosynthesis</keyword>
<dbReference type="SUPFAM" id="SSF143437">
    <property type="entry name" value="THUMP domain-like"/>
    <property type="match status" value="1"/>
</dbReference>
<evidence type="ECO:0000256" key="2">
    <source>
        <dbReference type="ARBA" id="ARBA00004948"/>
    </source>
</evidence>
<dbReference type="InterPro" id="IPR049961">
    <property type="entry name" value="ThiI_N"/>
</dbReference>
<comment type="similarity">
    <text evidence="13 19">Belongs to the ThiI family.</text>
</comment>
<reference evidence="21 22" key="1">
    <citation type="journal article" date="2021" name="ISME Commun">
        <title>Automated analysis of genomic sequences facilitates high-throughput and comprehensive description of bacteria.</title>
        <authorList>
            <person name="Hitch T.C.A."/>
        </authorList>
    </citation>
    <scope>NUCLEOTIDE SEQUENCE [LARGE SCALE GENOMIC DNA]</scope>
    <source>
        <strain evidence="21 22">Sanger_31</strain>
    </source>
</reference>
<dbReference type="InterPro" id="IPR003720">
    <property type="entry name" value="tRNA_STrfase"/>
</dbReference>
<keyword evidence="3 19" id="KW-0963">Cytoplasm</keyword>
<evidence type="ECO:0000256" key="8">
    <source>
        <dbReference type="ARBA" id="ARBA00022884"/>
    </source>
</evidence>
<dbReference type="RefSeq" id="WP_117863880.1">
    <property type="nucleotide sequence ID" value="NZ_JAOQJZ010000018.1"/>
</dbReference>
<evidence type="ECO:0000256" key="17">
    <source>
        <dbReference type="ARBA" id="ARBA00077849"/>
    </source>
</evidence>
<dbReference type="FunFam" id="3.40.50.620:FF:000053">
    <property type="entry name" value="Probable tRNA sulfurtransferase"/>
    <property type="match status" value="1"/>
</dbReference>
<dbReference type="GO" id="GO:0000049">
    <property type="term" value="F:tRNA binding"/>
    <property type="evidence" value="ECO:0007669"/>
    <property type="project" value="UniProtKB-UniRule"/>
</dbReference>
<dbReference type="EC" id="2.8.1.4" evidence="14 19"/>
<dbReference type="SUPFAM" id="SSF52402">
    <property type="entry name" value="Adenine nucleotide alpha hydrolases-like"/>
    <property type="match status" value="1"/>
</dbReference>
<dbReference type="InterPro" id="IPR020536">
    <property type="entry name" value="ThiI_AANH"/>
</dbReference>
<keyword evidence="5 19" id="KW-0808">Transferase</keyword>
<organism evidence="21 22">
    <name type="scientific">Hominimerdicola aceti</name>
    <dbReference type="NCBI Taxonomy" id="2981726"/>
    <lineage>
        <taxon>Bacteria</taxon>
        <taxon>Bacillati</taxon>
        <taxon>Bacillota</taxon>
        <taxon>Clostridia</taxon>
        <taxon>Eubacteriales</taxon>
        <taxon>Oscillospiraceae</taxon>
        <taxon>Hominimerdicola</taxon>
    </lineage>
</organism>
<dbReference type="InterPro" id="IPR004114">
    <property type="entry name" value="THUMP_dom"/>
</dbReference>
<accession>A0AAE3IKK5</accession>
<feature type="binding site" evidence="19">
    <location>
        <begin position="209"/>
        <end position="210"/>
    </location>
    <ligand>
        <name>ATP</name>
        <dbReference type="ChEBI" id="CHEBI:30616"/>
    </ligand>
</feature>
<dbReference type="InterPro" id="IPR054173">
    <property type="entry name" value="ThiI_fer"/>
</dbReference>
<comment type="catalytic activity">
    <reaction evidence="10 19">
        <text>[ThiI sulfur-carrier protein]-S-sulfanyl-L-cysteine + a uridine in tRNA + 2 reduced [2Fe-2S]-[ferredoxin] + ATP + H(+) = [ThiI sulfur-carrier protein]-L-cysteine + a 4-thiouridine in tRNA + 2 oxidized [2Fe-2S]-[ferredoxin] + AMP + diphosphate</text>
        <dbReference type="Rhea" id="RHEA:24176"/>
        <dbReference type="Rhea" id="RHEA-COMP:10000"/>
        <dbReference type="Rhea" id="RHEA-COMP:10001"/>
        <dbReference type="Rhea" id="RHEA-COMP:13337"/>
        <dbReference type="Rhea" id="RHEA-COMP:13338"/>
        <dbReference type="Rhea" id="RHEA-COMP:13339"/>
        <dbReference type="Rhea" id="RHEA-COMP:13340"/>
        <dbReference type="ChEBI" id="CHEBI:15378"/>
        <dbReference type="ChEBI" id="CHEBI:29950"/>
        <dbReference type="ChEBI" id="CHEBI:30616"/>
        <dbReference type="ChEBI" id="CHEBI:33019"/>
        <dbReference type="ChEBI" id="CHEBI:33737"/>
        <dbReference type="ChEBI" id="CHEBI:33738"/>
        <dbReference type="ChEBI" id="CHEBI:61963"/>
        <dbReference type="ChEBI" id="CHEBI:65315"/>
        <dbReference type="ChEBI" id="CHEBI:136798"/>
        <dbReference type="ChEBI" id="CHEBI:456215"/>
        <dbReference type="EC" id="2.8.1.4"/>
    </reaction>
</comment>
<evidence type="ECO:0000256" key="9">
    <source>
        <dbReference type="ARBA" id="ARBA00022977"/>
    </source>
</evidence>
<dbReference type="GO" id="GO:0052837">
    <property type="term" value="P:thiazole biosynthetic process"/>
    <property type="evidence" value="ECO:0007669"/>
    <property type="project" value="TreeGrafter"/>
</dbReference>
<dbReference type="CDD" id="cd01712">
    <property type="entry name" value="PPase_ThiI"/>
    <property type="match status" value="1"/>
</dbReference>
<keyword evidence="22" id="KW-1185">Reference proteome</keyword>
<evidence type="ECO:0000256" key="10">
    <source>
        <dbReference type="ARBA" id="ARBA00050570"/>
    </source>
</evidence>
<dbReference type="InterPro" id="IPR050102">
    <property type="entry name" value="tRNA_sulfurtransferase_ThiI"/>
</dbReference>
<evidence type="ECO:0000256" key="12">
    <source>
        <dbReference type="ARBA" id="ARBA00058382"/>
    </source>
</evidence>
<name>A0AAE3IKK5_9FIRM</name>
<comment type="function">
    <text evidence="12 19">Catalyzes the ATP-dependent transfer of a sulfur to tRNA to produce 4-thiouridine in position 8 of tRNAs, which functions as a near-UV photosensor. Also catalyzes the transfer of sulfur to the sulfur carrier protein ThiS, forming ThiS-thiocarboxylate. This is a step in the synthesis of thiazole, in the thiamine biosynthesis pathway. The sulfur is donated as persulfide by IscS.</text>
</comment>
<comment type="catalytic activity">
    <reaction evidence="11 19">
        <text>[ThiS sulfur-carrier protein]-C-terminal Gly-Gly-AMP + S-sulfanyl-L-cysteinyl-[cysteine desulfurase] + AH2 = [ThiS sulfur-carrier protein]-C-terminal-Gly-aminoethanethioate + L-cysteinyl-[cysteine desulfurase] + A + AMP + 2 H(+)</text>
        <dbReference type="Rhea" id="RHEA:43340"/>
        <dbReference type="Rhea" id="RHEA-COMP:12157"/>
        <dbReference type="Rhea" id="RHEA-COMP:12158"/>
        <dbReference type="Rhea" id="RHEA-COMP:12910"/>
        <dbReference type="Rhea" id="RHEA-COMP:19908"/>
        <dbReference type="ChEBI" id="CHEBI:13193"/>
        <dbReference type="ChEBI" id="CHEBI:15378"/>
        <dbReference type="ChEBI" id="CHEBI:17499"/>
        <dbReference type="ChEBI" id="CHEBI:29950"/>
        <dbReference type="ChEBI" id="CHEBI:61963"/>
        <dbReference type="ChEBI" id="CHEBI:90618"/>
        <dbReference type="ChEBI" id="CHEBI:232372"/>
        <dbReference type="ChEBI" id="CHEBI:456215"/>
    </reaction>
</comment>
<keyword evidence="8 19" id="KW-0694">RNA-binding</keyword>
<feature type="domain" description="THUMP" evidence="20">
    <location>
        <begin position="61"/>
        <end position="166"/>
    </location>
</feature>
<comment type="pathway">
    <text evidence="2 19">Cofactor biosynthesis; thiamine diphosphate biosynthesis.</text>
</comment>
<dbReference type="PANTHER" id="PTHR43209">
    <property type="entry name" value="TRNA SULFURTRANSFERASE"/>
    <property type="match status" value="1"/>
</dbReference>
<dbReference type="Pfam" id="PF02926">
    <property type="entry name" value="THUMP"/>
    <property type="match status" value="1"/>
</dbReference>
<sequence>MKEIILCKYGEIALKGLNKSSFESMMTKSVKRRLKSCGQFSVSKAQSTLYVEPLNDDSDVDMAVEKLSKIFGIVKLCRCCVLEKDMDEILTKSLDYIEDEMETARTFKVDAKRSDKKFPFKSPEICIEMGGKILERFPHLKVDVHDPDVVVTVEIRETNAYVHAGSIEGAGGIPVGSSGKAMLLLSGGIDSPVAGYMMAKRGAIISAIHFEAPPYTSDRAKMKVEKLAKIITAYCGDINFFCVPFTEIQELLRDNCPEELFTILMRRLMMEIAQRICEKEDIQALVTGESLGQVASQTMYAMVCTDAACRMPVFRPCVGMDKSEIVEIARKIDTFDTSILPYEDCCTVFTPKHPKTRPNLADVEAAQNAFDWEPYIQKAIEGTKPYLIKNA</sequence>
<dbReference type="AlphaFoldDB" id="A0AAE3IKK5"/>
<dbReference type="GO" id="GO:0002937">
    <property type="term" value="P:tRNA 4-thiouridine biosynthesis"/>
    <property type="evidence" value="ECO:0007669"/>
    <property type="project" value="TreeGrafter"/>
</dbReference>
<dbReference type="InterPro" id="IPR014729">
    <property type="entry name" value="Rossmann-like_a/b/a_fold"/>
</dbReference>
<evidence type="ECO:0000256" key="15">
    <source>
        <dbReference type="ARBA" id="ARBA00071867"/>
    </source>
</evidence>
<keyword evidence="7 19" id="KW-0067">ATP-binding</keyword>
<dbReference type="Proteomes" id="UP001208131">
    <property type="component" value="Unassembled WGS sequence"/>
</dbReference>
<dbReference type="PANTHER" id="PTHR43209:SF1">
    <property type="entry name" value="TRNA SULFURTRANSFERASE"/>
    <property type="match status" value="1"/>
</dbReference>
<feature type="binding site" evidence="19">
    <location>
        <begin position="184"/>
        <end position="185"/>
    </location>
    <ligand>
        <name>ATP</name>
        <dbReference type="ChEBI" id="CHEBI:30616"/>
    </ligand>
</feature>
<evidence type="ECO:0000256" key="3">
    <source>
        <dbReference type="ARBA" id="ARBA00022490"/>
    </source>
</evidence>
<comment type="caution">
    <text evidence="21">The sequence shown here is derived from an EMBL/GenBank/DDBJ whole genome shotgun (WGS) entry which is preliminary data.</text>
</comment>
<dbReference type="GO" id="GO:0004810">
    <property type="term" value="F:CCA tRNA nucleotidyltransferase activity"/>
    <property type="evidence" value="ECO:0007669"/>
    <property type="project" value="InterPro"/>
</dbReference>
<keyword evidence="6 19" id="KW-0547">Nucleotide-binding</keyword>
<proteinExistence type="inferred from homology"/>
<dbReference type="CDD" id="cd11716">
    <property type="entry name" value="THUMP_ThiI"/>
    <property type="match status" value="1"/>
</dbReference>
<evidence type="ECO:0000256" key="14">
    <source>
        <dbReference type="ARBA" id="ARBA00066827"/>
    </source>
</evidence>
<evidence type="ECO:0000256" key="1">
    <source>
        <dbReference type="ARBA" id="ARBA00004496"/>
    </source>
</evidence>
<dbReference type="GO" id="GO:0005524">
    <property type="term" value="F:ATP binding"/>
    <property type="evidence" value="ECO:0007669"/>
    <property type="project" value="UniProtKB-UniRule"/>
</dbReference>
<dbReference type="GO" id="GO:0005829">
    <property type="term" value="C:cytosol"/>
    <property type="evidence" value="ECO:0007669"/>
    <property type="project" value="TreeGrafter"/>
</dbReference>
<evidence type="ECO:0000259" key="20">
    <source>
        <dbReference type="PROSITE" id="PS51165"/>
    </source>
</evidence>
<keyword evidence="4 19" id="KW-0820">tRNA-binding</keyword>
<evidence type="ECO:0000256" key="19">
    <source>
        <dbReference type="HAMAP-Rule" id="MF_00021"/>
    </source>
</evidence>
<dbReference type="Gene3D" id="3.40.50.620">
    <property type="entry name" value="HUPs"/>
    <property type="match status" value="1"/>
</dbReference>
<dbReference type="SMART" id="SM00981">
    <property type="entry name" value="THUMP"/>
    <property type="match status" value="1"/>
</dbReference>
<dbReference type="EMBL" id="JAOQJZ010000018">
    <property type="protein sequence ID" value="MCU6706866.1"/>
    <property type="molecule type" value="Genomic_DNA"/>
</dbReference>
<dbReference type="NCBIfam" id="TIGR00342">
    <property type="entry name" value="tRNA uracil 4-sulfurtransferase ThiI"/>
    <property type="match status" value="1"/>
</dbReference>
<feature type="binding site" evidence="19">
    <location>
        <position position="288"/>
    </location>
    <ligand>
        <name>ATP</name>
        <dbReference type="ChEBI" id="CHEBI:30616"/>
    </ligand>
</feature>
<dbReference type="GO" id="GO:0009228">
    <property type="term" value="P:thiamine biosynthetic process"/>
    <property type="evidence" value="ECO:0007669"/>
    <property type="project" value="UniProtKB-KW"/>
</dbReference>
<evidence type="ECO:0000256" key="6">
    <source>
        <dbReference type="ARBA" id="ARBA00022741"/>
    </source>
</evidence>
<comment type="subcellular location">
    <subcellularLocation>
        <location evidence="1 19">Cytoplasm</location>
    </subcellularLocation>
</comment>
<protein>
    <recommendedName>
        <fullName evidence="15 19">Probable tRNA sulfurtransferase</fullName>
        <ecNumber evidence="14 19">2.8.1.4</ecNumber>
    </recommendedName>
    <alternativeName>
        <fullName evidence="16 19">Sulfur carrier protein ThiS sulfurtransferase</fullName>
    </alternativeName>
    <alternativeName>
        <fullName evidence="17 19">Thiamine biosynthesis protein ThiI</fullName>
    </alternativeName>
    <alternativeName>
        <fullName evidence="18 19">tRNA 4-thiouridine synthase</fullName>
    </alternativeName>
</protein>
<evidence type="ECO:0000256" key="18">
    <source>
        <dbReference type="ARBA" id="ARBA00080570"/>
    </source>
</evidence>
<gene>
    <name evidence="19 21" type="primary">thiI</name>
    <name evidence="21" type="ORF">OCV57_13180</name>
</gene>